<gene>
    <name evidence="4" type="ORF">CYCCA115_LOCUS10932</name>
</gene>
<dbReference type="Gene3D" id="3.30.70.870">
    <property type="entry name" value="Elongation Factor G (Translational Gtpase), domain 3"/>
    <property type="match status" value="1"/>
</dbReference>
<dbReference type="Gene3D" id="2.40.50.250">
    <property type="entry name" value="bipa protein"/>
    <property type="match status" value="1"/>
</dbReference>
<dbReference type="GO" id="GO:0005525">
    <property type="term" value="F:GTP binding"/>
    <property type="evidence" value="ECO:0007669"/>
    <property type="project" value="InterPro"/>
</dbReference>
<dbReference type="InterPro" id="IPR005225">
    <property type="entry name" value="Small_GTP-bd"/>
</dbReference>
<dbReference type="NCBIfam" id="TIGR00231">
    <property type="entry name" value="small_GTP"/>
    <property type="match status" value="1"/>
</dbReference>
<comment type="subcellular location">
    <subcellularLocation>
        <location evidence="1">Plastid</location>
        <location evidence="1">Chloroplast</location>
    </subcellularLocation>
</comment>
<dbReference type="Gene3D" id="2.40.30.10">
    <property type="entry name" value="Translation factors"/>
    <property type="match status" value="1"/>
</dbReference>
<dbReference type="PANTHER" id="PTHR42908:SF8">
    <property type="entry name" value="TR-TYPE G DOMAIN-CONTAINING PROTEIN"/>
    <property type="match status" value="1"/>
</dbReference>
<keyword evidence="5" id="KW-1185">Reference proteome</keyword>
<evidence type="ECO:0000259" key="3">
    <source>
        <dbReference type="PROSITE" id="PS51722"/>
    </source>
</evidence>
<dbReference type="InterPro" id="IPR027417">
    <property type="entry name" value="P-loop_NTPase"/>
</dbReference>
<dbReference type="InterPro" id="IPR009000">
    <property type="entry name" value="Transl_B-barrel_sf"/>
</dbReference>
<dbReference type="Proteomes" id="UP001295423">
    <property type="component" value="Unassembled WGS sequence"/>
</dbReference>
<dbReference type="Gene3D" id="3.30.70.240">
    <property type="match status" value="1"/>
</dbReference>
<dbReference type="GO" id="GO:0005829">
    <property type="term" value="C:cytosol"/>
    <property type="evidence" value="ECO:0007669"/>
    <property type="project" value="TreeGrafter"/>
</dbReference>
<dbReference type="GO" id="GO:0009507">
    <property type="term" value="C:chloroplast"/>
    <property type="evidence" value="ECO:0007669"/>
    <property type="project" value="UniProtKB-SubCell"/>
</dbReference>
<reference evidence="4" key="1">
    <citation type="submission" date="2023-08" db="EMBL/GenBank/DDBJ databases">
        <authorList>
            <person name="Audoor S."/>
            <person name="Bilcke G."/>
        </authorList>
    </citation>
    <scope>NUCLEOTIDE SEQUENCE</scope>
</reference>
<dbReference type="InterPro" id="IPR000640">
    <property type="entry name" value="EFG_V-like"/>
</dbReference>
<sequence length="692" mass="74969">MLSLGTIRFLSTDVFDDAPGELVHEFRREGVRNVAIVAHVDHGKTTLVDTLLRSSNGETNDERLLDSGELERERGITISSKVTRCDYKNTTINIVDTPGHADFAGEVDRILSLVDGVCLVVDAAEGAMAQTKYVLSRALSLGKNPIVVINKADRLDGLSKIESGETESQLLDLFDSLGASEQQLNSLTHTLYASARNGWITDDQEVASSIAKKGNTGTGNDMTLLLDRIIELIPEPKVTSRVNEPCNDSPITLPGESFEKDPFSLAAVTVGYDSYLGRMCTGRITSGSIQIGDECIVLKAKNKAAGDGIESKETSDTSSISGLFVNRGILRTNLVPAIGYAGDVITLAGVPNSIAVGDTITKADNPVEEPLETLPLAPPILAMEFGANDGPLSGSEGSEVTPTKVRNRLMVEIDNNVTLTVEKAQGSDKTVVLARGELQLGILIEQMRREGFELIISPPKIMTKLSDDGKTILEPFEEVTVDVDSEYAGYIVSALTADRKGTLLSIEDSDFGKSRLQFEIPARGLLGFHSEAATATRGSAVINHCYLDDRPITQLGNGLEKGKLISSENGKASHYALASLEARGTLFVEPGDLVYPGMIIGENAKQGDLEVNPVRSKQATNMRTQAKDERVYLQPPRKMSLEELLGYMGPDEMLEVTPSSIRLRKTELDPVERRKASRVKKQKKDALKQKNR</sequence>
<dbReference type="AlphaFoldDB" id="A0AAD2JG86"/>
<dbReference type="PANTHER" id="PTHR42908">
    <property type="entry name" value="TRANSLATION ELONGATION FACTOR-RELATED"/>
    <property type="match status" value="1"/>
</dbReference>
<dbReference type="InterPro" id="IPR035647">
    <property type="entry name" value="EFG_III/V"/>
</dbReference>
<name>A0AAD2JG86_9STRA</name>
<dbReference type="PROSITE" id="PS00301">
    <property type="entry name" value="G_TR_1"/>
    <property type="match status" value="1"/>
</dbReference>
<dbReference type="Pfam" id="PF00009">
    <property type="entry name" value="GTP_EFTU"/>
    <property type="match status" value="1"/>
</dbReference>
<dbReference type="SUPFAM" id="SSF52540">
    <property type="entry name" value="P-loop containing nucleoside triphosphate hydrolases"/>
    <property type="match status" value="1"/>
</dbReference>
<dbReference type="InterPro" id="IPR000795">
    <property type="entry name" value="T_Tr_GTP-bd_dom"/>
</dbReference>
<feature type="region of interest" description="Disordered" evidence="2">
    <location>
        <begin position="667"/>
        <end position="692"/>
    </location>
</feature>
<dbReference type="CDD" id="cd03710">
    <property type="entry name" value="BipA_TypA_C"/>
    <property type="match status" value="1"/>
</dbReference>
<dbReference type="SUPFAM" id="SSF50447">
    <property type="entry name" value="Translation proteins"/>
    <property type="match status" value="1"/>
</dbReference>
<dbReference type="Pfam" id="PF21018">
    <property type="entry name" value="BipA_C"/>
    <property type="match status" value="1"/>
</dbReference>
<dbReference type="FunFam" id="2.40.50.250:FF:000001">
    <property type="entry name" value="GTP-binding protein TypA"/>
    <property type="match status" value="1"/>
</dbReference>
<accession>A0AAD2JG86</accession>
<dbReference type="GO" id="GO:0003924">
    <property type="term" value="F:GTPase activity"/>
    <property type="evidence" value="ECO:0007669"/>
    <property type="project" value="InterPro"/>
</dbReference>
<dbReference type="InterPro" id="IPR035651">
    <property type="entry name" value="BipA_V"/>
</dbReference>
<dbReference type="PROSITE" id="PS51722">
    <property type="entry name" value="G_TR_2"/>
    <property type="match status" value="1"/>
</dbReference>
<protein>
    <recommendedName>
        <fullName evidence="3">Tr-type G domain-containing protein</fullName>
    </recommendedName>
</protein>
<organism evidence="4 5">
    <name type="scientific">Cylindrotheca closterium</name>
    <dbReference type="NCBI Taxonomy" id="2856"/>
    <lineage>
        <taxon>Eukaryota</taxon>
        <taxon>Sar</taxon>
        <taxon>Stramenopiles</taxon>
        <taxon>Ochrophyta</taxon>
        <taxon>Bacillariophyta</taxon>
        <taxon>Bacillariophyceae</taxon>
        <taxon>Bacillariophycidae</taxon>
        <taxon>Bacillariales</taxon>
        <taxon>Bacillariaceae</taxon>
        <taxon>Cylindrotheca</taxon>
    </lineage>
</organism>
<dbReference type="GO" id="GO:1990904">
    <property type="term" value="C:ribonucleoprotein complex"/>
    <property type="evidence" value="ECO:0007669"/>
    <property type="project" value="TreeGrafter"/>
</dbReference>
<proteinExistence type="predicted"/>
<evidence type="ECO:0000256" key="1">
    <source>
        <dbReference type="ARBA" id="ARBA00004229"/>
    </source>
</evidence>
<feature type="domain" description="Tr-type G" evidence="3">
    <location>
        <begin position="29"/>
        <end position="237"/>
    </location>
</feature>
<evidence type="ECO:0000313" key="5">
    <source>
        <dbReference type="Proteomes" id="UP001295423"/>
    </source>
</evidence>
<dbReference type="EMBL" id="CAKOGP040001722">
    <property type="protein sequence ID" value="CAJ1946996.1"/>
    <property type="molecule type" value="Genomic_DNA"/>
</dbReference>
<evidence type="ECO:0000313" key="4">
    <source>
        <dbReference type="EMBL" id="CAJ1946996.1"/>
    </source>
</evidence>
<dbReference type="Pfam" id="PF00679">
    <property type="entry name" value="EFG_C"/>
    <property type="match status" value="1"/>
</dbReference>
<dbReference type="SUPFAM" id="SSF54980">
    <property type="entry name" value="EF-G C-terminal domain-like"/>
    <property type="match status" value="2"/>
</dbReference>
<comment type="caution">
    <text evidence="4">The sequence shown here is derived from an EMBL/GenBank/DDBJ whole genome shotgun (WGS) entry which is preliminary data.</text>
</comment>
<evidence type="ECO:0000256" key="2">
    <source>
        <dbReference type="SAM" id="MobiDB-lite"/>
    </source>
</evidence>
<dbReference type="InterPro" id="IPR042116">
    <property type="entry name" value="TypA/BipA_C"/>
</dbReference>
<dbReference type="InterPro" id="IPR031157">
    <property type="entry name" value="G_TR_CS"/>
</dbReference>
<dbReference type="InterPro" id="IPR048876">
    <property type="entry name" value="BipA_C"/>
</dbReference>
<dbReference type="PRINTS" id="PR00315">
    <property type="entry name" value="ELONGATNFCT"/>
</dbReference>
<dbReference type="Gene3D" id="3.40.50.300">
    <property type="entry name" value="P-loop containing nucleotide triphosphate hydrolases"/>
    <property type="match status" value="1"/>
</dbReference>